<accession>T1FT13</accession>
<evidence type="ECO:0000313" key="1">
    <source>
        <dbReference type="EMBL" id="ESO04871.1"/>
    </source>
</evidence>
<proteinExistence type="predicted"/>
<keyword evidence="3" id="KW-1185">Reference proteome</keyword>
<reference evidence="1 3" key="2">
    <citation type="journal article" date="2013" name="Nature">
        <title>Insights into bilaterian evolution from three spiralian genomes.</title>
        <authorList>
            <person name="Simakov O."/>
            <person name="Marletaz F."/>
            <person name="Cho S.J."/>
            <person name="Edsinger-Gonzales E."/>
            <person name="Havlak P."/>
            <person name="Hellsten U."/>
            <person name="Kuo D.H."/>
            <person name="Larsson T."/>
            <person name="Lv J."/>
            <person name="Arendt D."/>
            <person name="Savage R."/>
            <person name="Osoegawa K."/>
            <person name="de Jong P."/>
            <person name="Grimwood J."/>
            <person name="Chapman J.A."/>
            <person name="Shapiro H."/>
            <person name="Aerts A."/>
            <person name="Otillar R.P."/>
            <person name="Terry A.Y."/>
            <person name="Boore J.L."/>
            <person name="Grigoriev I.V."/>
            <person name="Lindberg D.R."/>
            <person name="Seaver E.C."/>
            <person name="Weisblat D.A."/>
            <person name="Putnam N.H."/>
            <person name="Rokhsar D.S."/>
        </authorList>
    </citation>
    <scope>NUCLEOTIDE SEQUENCE</scope>
</reference>
<reference evidence="3" key="1">
    <citation type="submission" date="2012-12" db="EMBL/GenBank/DDBJ databases">
        <authorList>
            <person name="Hellsten U."/>
            <person name="Grimwood J."/>
            <person name="Chapman J.A."/>
            <person name="Shapiro H."/>
            <person name="Aerts A."/>
            <person name="Otillar R.P."/>
            <person name="Terry A.Y."/>
            <person name="Boore J.L."/>
            <person name="Simakov O."/>
            <person name="Marletaz F."/>
            <person name="Cho S.-J."/>
            <person name="Edsinger-Gonzales E."/>
            <person name="Havlak P."/>
            <person name="Kuo D.-H."/>
            <person name="Larsson T."/>
            <person name="Lv J."/>
            <person name="Arendt D."/>
            <person name="Savage R."/>
            <person name="Osoegawa K."/>
            <person name="de Jong P."/>
            <person name="Lindberg D.R."/>
            <person name="Seaver E.C."/>
            <person name="Weisblat D.A."/>
            <person name="Putnam N.H."/>
            <person name="Grigoriev I.V."/>
            <person name="Rokhsar D.S."/>
        </authorList>
    </citation>
    <scope>NUCLEOTIDE SEQUENCE</scope>
</reference>
<reference evidence="2" key="3">
    <citation type="submission" date="2015-06" db="UniProtKB">
        <authorList>
            <consortium name="EnsemblMetazoa"/>
        </authorList>
    </citation>
    <scope>IDENTIFICATION</scope>
</reference>
<dbReference type="EMBL" id="KB096411">
    <property type="protein sequence ID" value="ESO04871.1"/>
    <property type="molecule type" value="Genomic_DNA"/>
</dbReference>
<dbReference type="EMBL" id="AMQM01003955">
    <property type="status" value="NOT_ANNOTATED_CDS"/>
    <property type="molecule type" value="Genomic_DNA"/>
</dbReference>
<dbReference type="HOGENOM" id="CLU_1449198_0_0_1"/>
<dbReference type="RefSeq" id="XP_009016804.1">
    <property type="nucleotide sequence ID" value="XM_009018556.1"/>
</dbReference>
<sequence>MDFQRSMEKQVSFIFTDSQKDRYLVCDNVSRRGYVVSRGNQKSGRAKRMKVDVFISKANKRQHSVDDDGSGAKDVETPRRRWLCARLFTRRRSDRPDTNIARFDSVANLNHVDNATVSATTNDNSNDGNDHRVSGSRKKWRTSLRTFFGITDIDGDDIYGCESSKQKIIVSSKIDESKCILQMVTTV</sequence>
<evidence type="ECO:0000313" key="2">
    <source>
        <dbReference type="EnsemblMetazoa" id="HelroP191489"/>
    </source>
</evidence>
<gene>
    <name evidence="2" type="primary">20211960</name>
    <name evidence="1" type="ORF">HELRODRAFT_191489</name>
</gene>
<dbReference type="AlphaFoldDB" id="T1FT13"/>
<evidence type="ECO:0000313" key="3">
    <source>
        <dbReference type="Proteomes" id="UP000015101"/>
    </source>
</evidence>
<dbReference type="KEGG" id="hro:HELRODRAFT_191489"/>
<dbReference type="CTD" id="20211960"/>
<dbReference type="EnsemblMetazoa" id="HelroT191489">
    <property type="protein sequence ID" value="HelroP191489"/>
    <property type="gene ID" value="HelroG191489"/>
</dbReference>
<organism evidence="2 3">
    <name type="scientific">Helobdella robusta</name>
    <name type="common">Californian leech</name>
    <dbReference type="NCBI Taxonomy" id="6412"/>
    <lineage>
        <taxon>Eukaryota</taxon>
        <taxon>Metazoa</taxon>
        <taxon>Spiralia</taxon>
        <taxon>Lophotrochozoa</taxon>
        <taxon>Annelida</taxon>
        <taxon>Clitellata</taxon>
        <taxon>Hirudinea</taxon>
        <taxon>Rhynchobdellida</taxon>
        <taxon>Glossiphoniidae</taxon>
        <taxon>Helobdella</taxon>
    </lineage>
</organism>
<dbReference type="Proteomes" id="UP000015101">
    <property type="component" value="Unassembled WGS sequence"/>
</dbReference>
<dbReference type="InParanoid" id="T1FT13"/>
<protein>
    <submittedName>
        <fullName evidence="1 2">Uncharacterized protein</fullName>
    </submittedName>
</protein>
<name>T1FT13_HELRO</name>
<dbReference type="GeneID" id="20211960"/>